<protein>
    <submittedName>
        <fullName evidence="2">Uncharacterized protein</fullName>
    </submittedName>
</protein>
<dbReference type="AlphaFoldDB" id="A0A8J5IJQ5"/>
<gene>
    <name evidence="2" type="ORF">JG688_00007925</name>
</gene>
<dbReference type="Proteomes" id="UP000709295">
    <property type="component" value="Unassembled WGS sequence"/>
</dbReference>
<accession>A0A8J5IJQ5</accession>
<organism evidence="2 3">
    <name type="scientific">Phytophthora aleatoria</name>
    <dbReference type="NCBI Taxonomy" id="2496075"/>
    <lineage>
        <taxon>Eukaryota</taxon>
        <taxon>Sar</taxon>
        <taxon>Stramenopiles</taxon>
        <taxon>Oomycota</taxon>
        <taxon>Peronosporomycetes</taxon>
        <taxon>Peronosporales</taxon>
        <taxon>Peronosporaceae</taxon>
        <taxon>Phytophthora</taxon>
    </lineage>
</organism>
<evidence type="ECO:0000256" key="1">
    <source>
        <dbReference type="SAM" id="MobiDB-lite"/>
    </source>
</evidence>
<feature type="region of interest" description="Disordered" evidence="1">
    <location>
        <begin position="68"/>
        <end position="97"/>
    </location>
</feature>
<sequence length="97" mass="10970">MQRHQDGTKDQAAIVGNRRTLQQRAEDKFVYWTGQVNWWKRWASDHGLSLEAANSASVHLPFMQELASKAAQEQRDARESKMAAVPPPKAKKLSPEA</sequence>
<feature type="compositionally biased region" description="Basic and acidic residues" evidence="1">
    <location>
        <begin position="72"/>
        <end position="81"/>
    </location>
</feature>
<comment type="caution">
    <text evidence="2">The sequence shown here is derived from an EMBL/GenBank/DDBJ whole genome shotgun (WGS) entry which is preliminary data.</text>
</comment>
<evidence type="ECO:0000313" key="2">
    <source>
        <dbReference type="EMBL" id="KAG6963942.1"/>
    </source>
</evidence>
<evidence type="ECO:0000313" key="3">
    <source>
        <dbReference type="Proteomes" id="UP000709295"/>
    </source>
</evidence>
<reference evidence="2" key="1">
    <citation type="submission" date="2021-01" db="EMBL/GenBank/DDBJ databases">
        <title>Phytophthora aleatoria, a newly-described species from Pinus radiata is distinct from Phytophthora cactorum isolates based on comparative genomics.</title>
        <authorList>
            <person name="Mcdougal R."/>
            <person name="Panda P."/>
            <person name="Williams N."/>
            <person name="Studholme D.J."/>
        </authorList>
    </citation>
    <scope>NUCLEOTIDE SEQUENCE</scope>
    <source>
        <strain evidence="2">NZFS 4037</strain>
    </source>
</reference>
<keyword evidence="3" id="KW-1185">Reference proteome</keyword>
<name>A0A8J5IJQ5_9STRA</name>
<proteinExistence type="predicted"/>
<dbReference type="EMBL" id="JAENGY010000399">
    <property type="protein sequence ID" value="KAG6963942.1"/>
    <property type="molecule type" value="Genomic_DNA"/>
</dbReference>